<evidence type="ECO:0000256" key="9">
    <source>
        <dbReference type="ARBA" id="ARBA00047340"/>
    </source>
</evidence>
<dbReference type="EC" id="2.4.2.21" evidence="3"/>
<dbReference type="AlphaFoldDB" id="A0A941IPN9"/>
<dbReference type="GO" id="GO:0009236">
    <property type="term" value="P:cobalamin biosynthetic process"/>
    <property type="evidence" value="ECO:0007669"/>
    <property type="project" value="UniProtKB-KW"/>
</dbReference>
<comment type="similarity">
    <text evidence="2">Belongs to the CobT family.</text>
</comment>
<dbReference type="PANTHER" id="PTHR43463">
    <property type="entry name" value="NICOTINATE-NUCLEOTIDE--DIMETHYLBENZIMIDAZOLE PHOSPHORIBOSYLTRANSFERASE"/>
    <property type="match status" value="1"/>
</dbReference>
<gene>
    <name evidence="10" type="ORF">KDL01_02640</name>
</gene>
<dbReference type="Proteomes" id="UP000675781">
    <property type="component" value="Unassembled WGS sequence"/>
</dbReference>
<dbReference type="InterPro" id="IPR003200">
    <property type="entry name" value="Nict_dMeBzImd_PRibTrfase"/>
</dbReference>
<evidence type="ECO:0000256" key="8">
    <source>
        <dbReference type="ARBA" id="ARBA00030686"/>
    </source>
</evidence>
<dbReference type="SUPFAM" id="SSF52733">
    <property type="entry name" value="Nicotinate mononucleotide:5,6-dimethylbenzimidazole phosphoribosyltransferase (CobT)"/>
    <property type="match status" value="1"/>
</dbReference>
<dbReference type="EMBL" id="JAGSOG010000007">
    <property type="protein sequence ID" value="MBR7832138.1"/>
    <property type="molecule type" value="Genomic_DNA"/>
</dbReference>
<keyword evidence="6 10" id="KW-0328">Glycosyltransferase</keyword>
<dbReference type="Pfam" id="PF02277">
    <property type="entry name" value="DBI_PRT"/>
    <property type="match status" value="1"/>
</dbReference>
<dbReference type="NCBIfam" id="NF000996">
    <property type="entry name" value="PRK00105.1"/>
    <property type="match status" value="1"/>
</dbReference>
<dbReference type="RefSeq" id="WP_212526675.1">
    <property type="nucleotide sequence ID" value="NZ_JAGSOG010000007.1"/>
</dbReference>
<evidence type="ECO:0000256" key="6">
    <source>
        <dbReference type="ARBA" id="ARBA00022676"/>
    </source>
</evidence>
<comment type="catalytic activity">
    <reaction evidence="9">
        <text>5,6-dimethylbenzimidazole + nicotinate beta-D-ribonucleotide = alpha-ribazole 5'-phosphate + nicotinate + H(+)</text>
        <dbReference type="Rhea" id="RHEA:11196"/>
        <dbReference type="ChEBI" id="CHEBI:15378"/>
        <dbReference type="ChEBI" id="CHEBI:15890"/>
        <dbReference type="ChEBI" id="CHEBI:32544"/>
        <dbReference type="ChEBI" id="CHEBI:57502"/>
        <dbReference type="ChEBI" id="CHEBI:57918"/>
        <dbReference type="EC" id="2.4.2.21"/>
    </reaction>
</comment>
<evidence type="ECO:0000256" key="1">
    <source>
        <dbReference type="ARBA" id="ARBA00005049"/>
    </source>
</evidence>
<keyword evidence="11" id="KW-1185">Reference proteome</keyword>
<sequence>METTDLHKLSEDVRRPTDAMRAAAAERWSGELALPPRSFGSLEKVAGWLCAVQGQCPPRPIQRARLVLFAGDHGIASVETNGHRVTAQPPGSTAALLRMYARGEGPAAVLARAHEASVRLLDVSVDCDLEELAELPAEVTAGRIRRGTGRIDRESACTRDEAVAAFALGRELADAEIDAGADLLLPALVGAGHTTPAAVLVAALTGADAASVTGRGSGIDDAGWTVKCAAVRDALRLARPVLADQYELLAVSGGPDFAAATGFILQAALRRTPVLLDGVGATACALLAQRIAFRTPEWCLAAQLSPEPAQQKALDRLSLEPLLDFKVRAGAGCGALLALPLVRSAVSLLAETPSYADAGLPEPTVRSAL</sequence>
<comment type="caution">
    <text evidence="10">The sequence shown here is derived from an EMBL/GenBank/DDBJ whole genome shotgun (WGS) entry which is preliminary data.</text>
</comment>
<evidence type="ECO:0000313" key="10">
    <source>
        <dbReference type="EMBL" id="MBR7832138.1"/>
    </source>
</evidence>
<organism evidence="10 11">
    <name type="scientific">Actinospica durhamensis</name>
    <dbReference type="NCBI Taxonomy" id="1508375"/>
    <lineage>
        <taxon>Bacteria</taxon>
        <taxon>Bacillati</taxon>
        <taxon>Actinomycetota</taxon>
        <taxon>Actinomycetes</taxon>
        <taxon>Catenulisporales</taxon>
        <taxon>Actinospicaceae</taxon>
        <taxon>Actinospica</taxon>
    </lineage>
</organism>
<dbReference type="GO" id="GO:0008939">
    <property type="term" value="F:nicotinate-nucleotide-dimethylbenzimidazole phosphoribosyltransferase activity"/>
    <property type="evidence" value="ECO:0007669"/>
    <property type="project" value="UniProtKB-EC"/>
</dbReference>
<evidence type="ECO:0000256" key="3">
    <source>
        <dbReference type="ARBA" id="ARBA00011991"/>
    </source>
</evidence>
<dbReference type="CDD" id="cd02439">
    <property type="entry name" value="DMB-PRT_CobT"/>
    <property type="match status" value="1"/>
</dbReference>
<evidence type="ECO:0000256" key="2">
    <source>
        <dbReference type="ARBA" id="ARBA00007110"/>
    </source>
</evidence>
<proteinExistence type="inferred from homology"/>
<dbReference type="PANTHER" id="PTHR43463:SF1">
    <property type="entry name" value="NICOTINATE-NUCLEOTIDE--DIMETHYLBENZIMIDAZOLE PHOSPHORIBOSYLTRANSFERASE"/>
    <property type="match status" value="1"/>
</dbReference>
<evidence type="ECO:0000256" key="4">
    <source>
        <dbReference type="ARBA" id="ARBA00015486"/>
    </source>
</evidence>
<dbReference type="Gene3D" id="3.40.50.10210">
    <property type="match status" value="1"/>
</dbReference>
<keyword evidence="7" id="KW-0808">Transferase</keyword>
<evidence type="ECO:0000256" key="7">
    <source>
        <dbReference type="ARBA" id="ARBA00022679"/>
    </source>
</evidence>
<name>A0A941IPN9_9ACTN</name>
<evidence type="ECO:0000256" key="5">
    <source>
        <dbReference type="ARBA" id="ARBA00022573"/>
    </source>
</evidence>
<keyword evidence="5" id="KW-0169">Cobalamin biosynthesis</keyword>
<protein>
    <recommendedName>
        <fullName evidence="4">Nicotinate-nucleotide--dimethylbenzimidazole phosphoribosyltransferase</fullName>
        <ecNumber evidence="3">2.4.2.21</ecNumber>
    </recommendedName>
    <alternativeName>
        <fullName evidence="8">N(1)-alpha-phosphoribosyltransferase</fullName>
    </alternativeName>
</protein>
<accession>A0A941IPN9</accession>
<reference evidence="10" key="1">
    <citation type="submission" date="2021-04" db="EMBL/GenBank/DDBJ databases">
        <title>Genome based classification of Actinospica acidithermotolerans sp. nov., an actinobacterium isolated from an Indonesian hot spring.</title>
        <authorList>
            <person name="Kusuma A.B."/>
            <person name="Putra K.E."/>
            <person name="Nafisah S."/>
            <person name="Loh J."/>
            <person name="Nouioui I."/>
            <person name="Goodfellow M."/>
        </authorList>
    </citation>
    <scope>NUCLEOTIDE SEQUENCE</scope>
    <source>
        <strain evidence="10">CSCA 57</strain>
    </source>
</reference>
<dbReference type="InterPro" id="IPR023195">
    <property type="entry name" value="Nict_dMeBzImd_PRibTrfase_N"/>
</dbReference>
<evidence type="ECO:0000313" key="11">
    <source>
        <dbReference type="Proteomes" id="UP000675781"/>
    </source>
</evidence>
<dbReference type="InterPro" id="IPR036087">
    <property type="entry name" value="Nict_dMeBzImd_PRibTrfase_sf"/>
</dbReference>
<comment type="pathway">
    <text evidence="1">Nucleoside biosynthesis; alpha-ribazole biosynthesis; alpha-ribazole from 5,6-dimethylbenzimidazole: step 1/2.</text>
</comment>
<dbReference type="Gene3D" id="1.10.1610.10">
    <property type="match status" value="1"/>
</dbReference>